<dbReference type="AlphaFoldDB" id="A0AAN9E886"/>
<proteinExistence type="predicted"/>
<organism evidence="2 3">
    <name type="scientific">Crotalaria pallida</name>
    <name type="common">Smooth rattlebox</name>
    <name type="synonym">Crotalaria striata</name>
    <dbReference type="NCBI Taxonomy" id="3830"/>
    <lineage>
        <taxon>Eukaryota</taxon>
        <taxon>Viridiplantae</taxon>
        <taxon>Streptophyta</taxon>
        <taxon>Embryophyta</taxon>
        <taxon>Tracheophyta</taxon>
        <taxon>Spermatophyta</taxon>
        <taxon>Magnoliopsida</taxon>
        <taxon>eudicotyledons</taxon>
        <taxon>Gunneridae</taxon>
        <taxon>Pentapetalae</taxon>
        <taxon>rosids</taxon>
        <taxon>fabids</taxon>
        <taxon>Fabales</taxon>
        <taxon>Fabaceae</taxon>
        <taxon>Papilionoideae</taxon>
        <taxon>50 kb inversion clade</taxon>
        <taxon>genistoids sensu lato</taxon>
        <taxon>core genistoids</taxon>
        <taxon>Crotalarieae</taxon>
        <taxon>Crotalaria</taxon>
    </lineage>
</organism>
<feature type="region of interest" description="Disordered" evidence="1">
    <location>
        <begin position="1"/>
        <end position="20"/>
    </location>
</feature>
<evidence type="ECO:0000256" key="1">
    <source>
        <dbReference type="SAM" id="MobiDB-lite"/>
    </source>
</evidence>
<sequence length="76" mass="8436">MKSDPPQTQPPESSRVCPHESSLVPLPLLDPSVVLHHPEAPLALLLLMIRHRCHVASTLDEHHGSLLDHPLCYHST</sequence>
<dbReference type="EMBL" id="JAYWIO010000007">
    <property type="protein sequence ID" value="KAK7250990.1"/>
    <property type="molecule type" value="Genomic_DNA"/>
</dbReference>
<name>A0AAN9E886_CROPI</name>
<evidence type="ECO:0000313" key="3">
    <source>
        <dbReference type="Proteomes" id="UP001372338"/>
    </source>
</evidence>
<dbReference type="Proteomes" id="UP001372338">
    <property type="component" value="Unassembled WGS sequence"/>
</dbReference>
<accession>A0AAN9E886</accession>
<evidence type="ECO:0000313" key="2">
    <source>
        <dbReference type="EMBL" id="KAK7250990.1"/>
    </source>
</evidence>
<keyword evidence="3" id="KW-1185">Reference proteome</keyword>
<comment type="caution">
    <text evidence="2">The sequence shown here is derived from an EMBL/GenBank/DDBJ whole genome shotgun (WGS) entry which is preliminary data.</text>
</comment>
<protein>
    <submittedName>
        <fullName evidence="2">Uncharacterized protein</fullName>
    </submittedName>
</protein>
<gene>
    <name evidence="2" type="ORF">RIF29_33832</name>
</gene>
<reference evidence="2 3" key="1">
    <citation type="submission" date="2024-01" db="EMBL/GenBank/DDBJ databases">
        <title>The genomes of 5 underutilized Papilionoideae crops provide insights into root nodulation and disease resistanc.</title>
        <authorList>
            <person name="Yuan L."/>
        </authorList>
    </citation>
    <scope>NUCLEOTIDE SEQUENCE [LARGE SCALE GENOMIC DNA]</scope>
    <source>
        <strain evidence="2">ZHUSHIDOU_FW_LH</strain>
        <tissue evidence="2">Leaf</tissue>
    </source>
</reference>